<protein>
    <recommendedName>
        <fullName evidence="2">RteC protein</fullName>
    </recommendedName>
</protein>
<accession>A0A5J4QMA8</accession>
<sequence length="124" mass="14537">MLIVNYLDKAILLVESQLEFAKWKIKQGVSLLAKRLKWLGTYIELVELVYALYVSEVLGNIPMKDLFSVLGEVFDFDFDTKNFSRTFTDIKTRAISDRTKFLNKLQKNLIRKTEEANGNDRKRR</sequence>
<comment type="caution">
    <text evidence="1">The sequence shown here is derived from an EMBL/GenBank/DDBJ whole genome shotgun (WGS) entry which is preliminary data.</text>
</comment>
<dbReference type="InterPro" id="IPR018534">
    <property type="entry name" value="Tet_reg_excision_RteC"/>
</dbReference>
<dbReference type="AlphaFoldDB" id="A0A5J4QMA8"/>
<dbReference type="EMBL" id="SNRY01003133">
    <property type="protein sequence ID" value="KAA6322088.1"/>
    <property type="molecule type" value="Genomic_DNA"/>
</dbReference>
<proteinExistence type="predicted"/>
<dbReference type="Pfam" id="PF09357">
    <property type="entry name" value="RteC"/>
    <property type="match status" value="1"/>
</dbReference>
<gene>
    <name evidence="1" type="ORF">EZS27_028333</name>
</gene>
<evidence type="ECO:0000313" key="1">
    <source>
        <dbReference type="EMBL" id="KAA6322088.1"/>
    </source>
</evidence>
<organism evidence="1">
    <name type="scientific">termite gut metagenome</name>
    <dbReference type="NCBI Taxonomy" id="433724"/>
    <lineage>
        <taxon>unclassified sequences</taxon>
        <taxon>metagenomes</taxon>
        <taxon>organismal metagenomes</taxon>
    </lineage>
</organism>
<name>A0A5J4QMA8_9ZZZZ</name>
<reference evidence="1" key="1">
    <citation type="submission" date="2019-03" db="EMBL/GenBank/DDBJ databases">
        <title>Single cell metagenomics reveals metabolic interactions within the superorganism composed of flagellate Streblomastix strix and complex community of Bacteroidetes bacteria on its surface.</title>
        <authorList>
            <person name="Treitli S.C."/>
            <person name="Kolisko M."/>
            <person name="Husnik F."/>
            <person name="Keeling P."/>
            <person name="Hampl V."/>
        </authorList>
    </citation>
    <scope>NUCLEOTIDE SEQUENCE</scope>
    <source>
        <strain evidence="1">STM</strain>
    </source>
</reference>
<evidence type="ECO:0008006" key="2">
    <source>
        <dbReference type="Google" id="ProtNLM"/>
    </source>
</evidence>